<accession>A0A816NW71</accession>
<sequence length="51" mass="6329">TLVFKRWRCRGLNLKSNERNFLLDFEYLIHNLKLFFKNILSLQRNSESERQ</sequence>
<feature type="non-terminal residue" evidence="1">
    <location>
        <position position="1"/>
    </location>
</feature>
<evidence type="ECO:0000313" key="1">
    <source>
        <dbReference type="EMBL" id="CAF2041214.1"/>
    </source>
</evidence>
<feature type="non-terminal residue" evidence="1">
    <location>
        <position position="51"/>
    </location>
</feature>
<name>A0A816NW71_BRANA</name>
<dbReference type="Proteomes" id="UP001295469">
    <property type="component" value="Chromosome A09"/>
</dbReference>
<reference evidence="1" key="1">
    <citation type="submission" date="2021-01" db="EMBL/GenBank/DDBJ databases">
        <authorList>
            <consortium name="Genoscope - CEA"/>
            <person name="William W."/>
        </authorList>
    </citation>
    <scope>NUCLEOTIDE SEQUENCE</scope>
</reference>
<dbReference type="AlphaFoldDB" id="A0A816NW71"/>
<protein>
    <submittedName>
        <fullName evidence="1">(rape) hypothetical protein</fullName>
    </submittedName>
</protein>
<dbReference type="EMBL" id="HG994363">
    <property type="protein sequence ID" value="CAF2041214.1"/>
    <property type="molecule type" value="Genomic_DNA"/>
</dbReference>
<proteinExistence type="predicted"/>
<gene>
    <name evidence="1" type="ORF">DARMORV10_A09P20130.1</name>
</gene>
<organism evidence="1">
    <name type="scientific">Brassica napus</name>
    <name type="common">Rape</name>
    <dbReference type="NCBI Taxonomy" id="3708"/>
    <lineage>
        <taxon>Eukaryota</taxon>
        <taxon>Viridiplantae</taxon>
        <taxon>Streptophyta</taxon>
        <taxon>Embryophyta</taxon>
        <taxon>Tracheophyta</taxon>
        <taxon>Spermatophyta</taxon>
        <taxon>Magnoliopsida</taxon>
        <taxon>eudicotyledons</taxon>
        <taxon>Gunneridae</taxon>
        <taxon>Pentapetalae</taxon>
        <taxon>rosids</taxon>
        <taxon>malvids</taxon>
        <taxon>Brassicales</taxon>
        <taxon>Brassicaceae</taxon>
        <taxon>Brassiceae</taxon>
        <taxon>Brassica</taxon>
    </lineage>
</organism>